<sequence length="184" mass="21229">MESNLFIIPPRYYVTFIRSRRNSIENKFTMPATNLDTMSNLSSSDPTRHQFDTCGSKNYRQPQALVKDPELIEMGRIYMPMKMKNIHENEDIELSDFIQTENSLVTGDPIPIVALHFTQRLIGHHRSANQRLLEPELAQRQFKNKQIYPRGCTLTLASKIHTSRSVWGASPETATRDTIPLRVK</sequence>
<dbReference type="AlphaFoldDB" id="A0A0C2MGK1"/>
<proteinExistence type="predicted"/>
<accession>A0A0C2MGK1</accession>
<evidence type="ECO:0000313" key="2">
    <source>
        <dbReference type="Proteomes" id="UP000031668"/>
    </source>
</evidence>
<dbReference type="EMBL" id="JWZT01003562">
    <property type="protein sequence ID" value="KII66311.1"/>
    <property type="molecule type" value="Genomic_DNA"/>
</dbReference>
<gene>
    <name evidence="1" type="ORF">RF11_03490</name>
</gene>
<name>A0A0C2MGK1_THEKT</name>
<comment type="caution">
    <text evidence="1">The sequence shown here is derived from an EMBL/GenBank/DDBJ whole genome shotgun (WGS) entry which is preliminary data.</text>
</comment>
<organism evidence="1 2">
    <name type="scientific">Thelohanellus kitauei</name>
    <name type="common">Myxosporean</name>
    <dbReference type="NCBI Taxonomy" id="669202"/>
    <lineage>
        <taxon>Eukaryota</taxon>
        <taxon>Metazoa</taxon>
        <taxon>Cnidaria</taxon>
        <taxon>Myxozoa</taxon>
        <taxon>Myxosporea</taxon>
        <taxon>Bivalvulida</taxon>
        <taxon>Platysporina</taxon>
        <taxon>Myxobolidae</taxon>
        <taxon>Thelohanellus</taxon>
    </lineage>
</organism>
<reference evidence="1 2" key="1">
    <citation type="journal article" date="2014" name="Genome Biol. Evol.">
        <title>The genome of the myxosporean Thelohanellus kitauei shows adaptations to nutrient acquisition within its fish host.</title>
        <authorList>
            <person name="Yang Y."/>
            <person name="Xiong J."/>
            <person name="Zhou Z."/>
            <person name="Huo F."/>
            <person name="Miao W."/>
            <person name="Ran C."/>
            <person name="Liu Y."/>
            <person name="Zhang J."/>
            <person name="Feng J."/>
            <person name="Wang M."/>
            <person name="Wang M."/>
            <person name="Wang L."/>
            <person name="Yao B."/>
        </authorList>
    </citation>
    <scope>NUCLEOTIDE SEQUENCE [LARGE SCALE GENOMIC DNA]</scope>
    <source>
        <strain evidence="1">Wuqing</strain>
    </source>
</reference>
<keyword evidence="2" id="KW-1185">Reference proteome</keyword>
<protein>
    <submittedName>
        <fullName evidence="1">Uncharacterized protein</fullName>
    </submittedName>
</protein>
<evidence type="ECO:0000313" key="1">
    <source>
        <dbReference type="EMBL" id="KII66311.1"/>
    </source>
</evidence>
<dbReference type="Proteomes" id="UP000031668">
    <property type="component" value="Unassembled WGS sequence"/>
</dbReference>